<evidence type="ECO:0000256" key="7">
    <source>
        <dbReference type="PROSITE-ProRule" id="PRU00433"/>
    </source>
</evidence>
<dbReference type="PROSITE" id="PS51007">
    <property type="entry name" value="CYTC"/>
    <property type="match status" value="1"/>
</dbReference>
<dbReference type="InterPro" id="IPR036909">
    <property type="entry name" value="Cyt_c-like_dom_sf"/>
</dbReference>
<dbReference type="PANTHER" id="PTHR30600:SF10">
    <property type="entry name" value="BLL6722 PROTEIN"/>
    <property type="match status" value="1"/>
</dbReference>
<dbReference type="InterPro" id="IPR051395">
    <property type="entry name" value="Cytochrome_c_Peroxidase/MauG"/>
</dbReference>
<proteinExistence type="predicted"/>
<dbReference type="PANTHER" id="PTHR30600">
    <property type="entry name" value="CYTOCHROME C PEROXIDASE-RELATED"/>
    <property type="match status" value="1"/>
</dbReference>
<evidence type="ECO:0000256" key="4">
    <source>
        <dbReference type="ARBA" id="ARBA00022729"/>
    </source>
</evidence>
<evidence type="ECO:0000256" key="5">
    <source>
        <dbReference type="ARBA" id="ARBA00023002"/>
    </source>
</evidence>
<keyword evidence="9" id="KW-0575">Peroxidase</keyword>
<evidence type="ECO:0000256" key="3">
    <source>
        <dbReference type="ARBA" id="ARBA00022723"/>
    </source>
</evidence>
<dbReference type="InterPro" id="IPR038352">
    <property type="entry name" value="Imelysin_sf"/>
</dbReference>
<dbReference type="OrthoDB" id="9805202at2"/>
<comment type="subcellular location">
    <subcellularLocation>
        <location evidence="1">Cell envelope</location>
    </subcellularLocation>
</comment>
<evidence type="ECO:0000313" key="9">
    <source>
        <dbReference type="EMBL" id="SHI99253.1"/>
    </source>
</evidence>
<dbReference type="SUPFAM" id="SSF46626">
    <property type="entry name" value="Cytochrome c"/>
    <property type="match status" value="2"/>
</dbReference>
<keyword evidence="5" id="KW-0560">Oxidoreductase</keyword>
<protein>
    <submittedName>
        <fullName evidence="9">Cytochrome c peroxidase</fullName>
    </submittedName>
</protein>
<dbReference type="GO" id="GO:0020037">
    <property type="term" value="F:heme binding"/>
    <property type="evidence" value="ECO:0007669"/>
    <property type="project" value="InterPro"/>
</dbReference>
<dbReference type="RefSeq" id="WP_143159181.1">
    <property type="nucleotide sequence ID" value="NZ_FQYY01000006.1"/>
</dbReference>
<evidence type="ECO:0000256" key="2">
    <source>
        <dbReference type="ARBA" id="ARBA00022617"/>
    </source>
</evidence>
<dbReference type="Gene3D" id="1.10.760.10">
    <property type="entry name" value="Cytochrome c-like domain"/>
    <property type="match status" value="2"/>
</dbReference>
<evidence type="ECO:0000256" key="1">
    <source>
        <dbReference type="ARBA" id="ARBA00004196"/>
    </source>
</evidence>
<dbReference type="Gene3D" id="1.20.1420.20">
    <property type="entry name" value="M75 peptidase, HXXE motif"/>
    <property type="match status" value="1"/>
</dbReference>
<dbReference type="GO" id="GO:0046872">
    <property type="term" value="F:metal ion binding"/>
    <property type="evidence" value="ECO:0007669"/>
    <property type="project" value="UniProtKB-KW"/>
</dbReference>
<dbReference type="Pfam" id="PF03150">
    <property type="entry name" value="CCP_MauG"/>
    <property type="match status" value="1"/>
</dbReference>
<feature type="domain" description="Cytochrome c" evidence="8">
    <location>
        <begin position="477"/>
        <end position="621"/>
    </location>
</feature>
<dbReference type="GO" id="GO:0009055">
    <property type="term" value="F:electron transfer activity"/>
    <property type="evidence" value="ECO:0007669"/>
    <property type="project" value="InterPro"/>
</dbReference>
<keyword evidence="3 7" id="KW-0479">Metal-binding</keyword>
<dbReference type="InterPro" id="IPR004852">
    <property type="entry name" value="Di-haem_cyt_c_peroxidsae"/>
</dbReference>
<dbReference type="GO" id="GO:0004130">
    <property type="term" value="F:cytochrome-c peroxidase activity"/>
    <property type="evidence" value="ECO:0007669"/>
    <property type="project" value="TreeGrafter"/>
</dbReference>
<evidence type="ECO:0000313" key="10">
    <source>
        <dbReference type="Proteomes" id="UP000184225"/>
    </source>
</evidence>
<dbReference type="InterPro" id="IPR009056">
    <property type="entry name" value="Cyt_c-like_dom"/>
</dbReference>
<dbReference type="GO" id="GO:0030313">
    <property type="term" value="C:cell envelope"/>
    <property type="evidence" value="ECO:0007669"/>
    <property type="project" value="UniProtKB-SubCell"/>
</dbReference>
<accession>A0A1M6FNM4</accession>
<dbReference type="STRING" id="579105.SAMN04488096_106236"/>
<organism evidence="9 10">
    <name type="scientific">Mesonia phycicola</name>
    <dbReference type="NCBI Taxonomy" id="579105"/>
    <lineage>
        <taxon>Bacteria</taxon>
        <taxon>Pseudomonadati</taxon>
        <taxon>Bacteroidota</taxon>
        <taxon>Flavobacteriia</taxon>
        <taxon>Flavobacteriales</taxon>
        <taxon>Flavobacteriaceae</taxon>
        <taxon>Mesonia</taxon>
    </lineage>
</organism>
<keyword evidence="2 7" id="KW-0349">Heme</keyword>
<dbReference type="Proteomes" id="UP000184225">
    <property type="component" value="Unassembled WGS sequence"/>
</dbReference>
<keyword evidence="6 7" id="KW-0408">Iron</keyword>
<dbReference type="AlphaFoldDB" id="A0A1M6FNM4"/>
<reference evidence="9 10" key="1">
    <citation type="submission" date="2016-11" db="EMBL/GenBank/DDBJ databases">
        <authorList>
            <person name="Jaros S."/>
            <person name="Januszkiewicz K."/>
            <person name="Wedrychowicz H."/>
        </authorList>
    </citation>
    <scope>NUCLEOTIDE SEQUENCE [LARGE SCALE GENOMIC DNA]</scope>
    <source>
        <strain evidence="9 10">DSM 21425</strain>
    </source>
</reference>
<keyword evidence="4" id="KW-0732">Signal</keyword>
<gene>
    <name evidence="9" type="ORF">SAMN04488096_106236</name>
</gene>
<evidence type="ECO:0000256" key="6">
    <source>
        <dbReference type="ARBA" id="ARBA00023004"/>
    </source>
</evidence>
<evidence type="ECO:0000259" key="8">
    <source>
        <dbReference type="PROSITE" id="PS51007"/>
    </source>
</evidence>
<name>A0A1M6FNM4_9FLAO</name>
<keyword evidence="10" id="KW-1185">Reference proteome</keyword>
<dbReference type="EMBL" id="FQYY01000006">
    <property type="protein sequence ID" value="SHI99253.1"/>
    <property type="molecule type" value="Genomic_DNA"/>
</dbReference>
<sequence length="628" mass="71697">MCQLSLLTFRKLDLMLTKPFKMLVLLTLLVTVFITLFSFQPTKEEYYYNANYIKKAAEEFNKEVILLQKIGRGFQAGTVEKDSLRNAVLTTRLAYKKIEFYLDFQFHEYVNSHINGAPLLHIERTGTSPNVLPPEGLQVLDELAFAENPEEEKTQISSIATKLRNTYGILYSSLANQEINKKELIPVLRLQLVRIFSMGITGFDTPGSLNAIPEAKSALEGMLQFSQENKKLFAKKDFEFIQQKLKNAIIYVEENKNFNEFDRLTFFREYIDPLYKSFGGVKYELPEFLTYTSAWNSESESIFSEDFLNPYFYTELQKEEDSELLKQLGESLFYDPMLSNSGTMSCASCHQPELAFTDGNAKSMSSIQGQTVLRNSPTLLNAVYSDRYFYDLRAYTLEQQAEHVIFNTNEFNTAYSSILDKLNQEKKYQNKFETVFGKPTIQRENLSRALASYVLSLNSFNSDFDKYIRKETNTLNDEAKQGFNLFMGKAACATCHFAPTFSGLVPPYFSDTESEILGVLDKPNKIELDKDKGRIANKIESEEAWIFEKSFKTTTIRNSALTAPYFHNGAYATLEEVVEFYNLGGGEGQGVEVKNQTLSPDPLDLTEKEKQLIISFLKSTTDISSAIK</sequence>